<evidence type="ECO:0000256" key="7">
    <source>
        <dbReference type="ARBA" id="ARBA00023033"/>
    </source>
</evidence>
<evidence type="ECO:0000259" key="8">
    <source>
        <dbReference type="Pfam" id="PF01494"/>
    </source>
</evidence>
<dbReference type="Proteomes" id="UP000028181">
    <property type="component" value="Chromosome I"/>
</dbReference>
<name>A0A068SQC3_NEOGA</name>
<reference evidence="10" key="1">
    <citation type="journal article" date="2014" name="BMC Genomics">
        <title>Genome sequencing of two Neorhizobium galegae strains reveals a noeT gene responsible for the unusual acetylation of the nodulation factors.</title>
        <authorList>
            <person name="Osterman J."/>
            <person name="Marsh J."/>
            <person name="Laine P.K."/>
            <person name="Zeng Z."/>
            <person name="Alatalo E."/>
            <person name="Sullivan J.T."/>
            <person name="Young J.P."/>
            <person name="Thomas-Oates J."/>
            <person name="Paulin L."/>
            <person name="Lindstrom K."/>
        </authorList>
    </citation>
    <scope>NUCLEOTIDE SEQUENCE [LARGE SCALE GENOMIC DNA]</scope>
    <source>
        <strain evidence="10">HAMBI 540</strain>
    </source>
</reference>
<comment type="cofactor">
    <cofactor evidence="1">
        <name>FAD</name>
        <dbReference type="ChEBI" id="CHEBI:57692"/>
    </cofactor>
</comment>
<evidence type="ECO:0000313" key="10">
    <source>
        <dbReference type="Proteomes" id="UP000028181"/>
    </source>
</evidence>
<dbReference type="GO" id="GO:0071949">
    <property type="term" value="F:FAD binding"/>
    <property type="evidence" value="ECO:0007669"/>
    <property type="project" value="InterPro"/>
</dbReference>
<evidence type="ECO:0000256" key="3">
    <source>
        <dbReference type="ARBA" id="ARBA00005349"/>
    </source>
</evidence>
<evidence type="ECO:0000313" key="9">
    <source>
        <dbReference type="EMBL" id="CDN47956.1"/>
    </source>
</evidence>
<dbReference type="eggNOG" id="COG0654">
    <property type="taxonomic scope" value="Bacteria"/>
</dbReference>
<dbReference type="Gene3D" id="3.50.50.60">
    <property type="entry name" value="FAD/NAD(P)-binding domain"/>
    <property type="match status" value="2"/>
</dbReference>
<comment type="pathway">
    <text evidence="2">Cofactor biosynthesis; ubiquinone biosynthesis.</text>
</comment>
<dbReference type="InterPro" id="IPR036188">
    <property type="entry name" value="FAD/NAD-bd_sf"/>
</dbReference>
<evidence type="ECO:0000256" key="4">
    <source>
        <dbReference type="ARBA" id="ARBA00022630"/>
    </source>
</evidence>
<dbReference type="InterPro" id="IPR051205">
    <property type="entry name" value="UbiH/COQ6_monooxygenase"/>
</dbReference>
<dbReference type="EMBL" id="HG938353">
    <property type="protein sequence ID" value="CDN47956.1"/>
    <property type="molecule type" value="Genomic_DNA"/>
</dbReference>
<dbReference type="NCBIfam" id="TIGR01988">
    <property type="entry name" value="Ubi-OHases"/>
    <property type="match status" value="1"/>
</dbReference>
<keyword evidence="4" id="KW-0285">Flavoprotein</keyword>
<keyword evidence="7" id="KW-0503">Monooxygenase</keyword>
<comment type="similarity">
    <text evidence="3">Belongs to the UbiH/COQ6 family.</text>
</comment>
<feature type="domain" description="FAD-binding" evidence="8">
    <location>
        <begin position="5"/>
        <end position="312"/>
    </location>
</feature>
<dbReference type="PANTHER" id="PTHR43876">
    <property type="entry name" value="UBIQUINONE BIOSYNTHESIS MONOOXYGENASE COQ6, MITOCHONDRIAL"/>
    <property type="match status" value="1"/>
</dbReference>
<gene>
    <name evidence="9" type="ORF">RG540_CH17850</name>
</gene>
<dbReference type="Pfam" id="PF01494">
    <property type="entry name" value="FAD_binding_3"/>
    <property type="match status" value="1"/>
</dbReference>
<dbReference type="OrthoDB" id="9796623at2"/>
<keyword evidence="10" id="KW-1185">Reference proteome</keyword>
<evidence type="ECO:0000256" key="5">
    <source>
        <dbReference type="ARBA" id="ARBA00022827"/>
    </source>
</evidence>
<dbReference type="AlphaFoldDB" id="A0A068SQC3"/>
<dbReference type="GO" id="GO:0006744">
    <property type="term" value="P:ubiquinone biosynthetic process"/>
    <property type="evidence" value="ECO:0007669"/>
    <property type="project" value="UniProtKB-UniPathway"/>
</dbReference>
<dbReference type="NCBIfam" id="NF005691">
    <property type="entry name" value="PRK07494.1"/>
    <property type="match status" value="1"/>
</dbReference>
<dbReference type="RefSeq" id="WP_038586808.1">
    <property type="nucleotide sequence ID" value="NZ_HG938353.1"/>
</dbReference>
<dbReference type="GO" id="GO:0016705">
    <property type="term" value="F:oxidoreductase activity, acting on paired donors, with incorporation or reduction of molecular oxygen"/>
    <property type="evidence" value="ECO:0007669"/>
    <property type="project" value="InterPro"/>
</dbReference>
<keyword evidence="9" id="KW-0830">Ubiquinone</keyword>
<keyword evidence="5" id="KW-0274">FAD</keyword>
<dbReference type="InterPro" id="IPR002938">
    <property type="entry name" value="FAD-bd"/>
</dbReference>
<dbReference type="GeneID" id="24255506"/>
<evidence type="ECO:0000256" key="6">
    <source>
        <dbReference type="ARBA" id="ARBA00023002"/>
    </source>
</evidence>
<dbReference type="HOGENOM" id="CLU_009665_8_1_5"/>
<dbReference type="InterPro" id="IPR010971">
    <property type="entry name" value="UbiH/COQ6"/>
</dbReference>
<evidence type="ECO:0000256" key="1">
    <source>
        <dbReference type="ARBA" id="ARBA00001974"/>
    </source>
</evidence>
<keyword evidence="6" id="KW-0560">Oxidoreductase</keyword>
<dbReference type="GO" id="GO:0004497">
    <property type="term" value="F:monooxygenase activity"/>
    <property type="evidence" value="ECO:0007669"/>
    <property type="project" value="UniProtKB-KW"/>
</dbReference>
<evidence type="ECO:0000256" key="2">
    <source>
        <dbReference type="ARBA" id="ARBA00004749"/>
    </source>
</evidence>
<dbReference type="PANTHER" id="PTHR43876:SF7">
    <property type="entry name" value="UBIQUINONE BIOSYNTHESIS MONOOXYGENASE COQ6, MITOCHONDRIAL"/>
    <property type="match status" value="1"/>
</dbReference>
<dbReference type="KEGG" id="ngg:RG540_CH17850"/>
<dbReference type="SUPFAM" id="SSF51905">
    <property type="entry name" value="FAD/NAD(P)-binding domain"/>
    <property type="match status" value="1"/>
</dbReference>
<proteinExistence type="inferred from homology"/>
<organism evidence="9 10">
    <name type="scientific">Neorhizobium galegae bv. orientalis str. HAMBI 540</name>
    <dbReference type="NCBI Taxonomy" id="1028800"/>
    <lineage>
        <taxon>Bacteria</taxon>
        <taxon>Pseudomonadati</taxon>
        <taxon>Pseudomonadota</taxon>
        <taxon>Alphaproteobacteria</taxon>
        <taxon>Hyphomicrobiales</taxon>
        <taxon>Rhizobiaceae</taxon>
        <taxon>Rhizobium/Agrobacterium group</taxon>
        <taxon>Neorhizobium</taxon>
    </lineage>
</organism>
<dbReference type="PATRIC" id="fig|1028800.3.peg.1801"/>
<protein>
    <submittedName>
        <fullName evidence="9">Ubiquinone biosynthesis hydroxylase</fullName>
    </submittedName>
</protein>
<sequence length="400" mass="43184">MQHFEITVVGGGLSGSVAALALARAGRKVALIAPPSEKADERTTALMDQSIRFLERLGVWEDIAPSAAPLSVMQIIDGTKRLLRAPTAQFRAQDVGLYAFGYNIPNRALSETLDAAVAAEPNISKIAQSVETFDFSAERAMLTLSDGASIRADFVAAADGRNSKARETAGIGVRRWSYPQSAAVLNFAHTLPHGNVSTEVHTESGPFTQVPLPGLRSSLVWVVKPDEARRLVELPTGELSRLVEDRMQSMLGKVTVEGKAQAWPLSSLMAERFGKGRLALIGEAAHAFPPIGAQGLNLSLRDIIALSELLVATSDRPIAADAGDRFNRRRGPDIVSRTVGVDLLNRSLLSDFLPVQMLRAAGLHILTYAPPLRNLLMREGIEPGRGLRAVVDALRKEIRR</sequence>
<accession>A0A068SQC3</accession>
<dbReference type="UniPathway" id="UPA00232"/>
<dbReference type="PRINTS" id="PR00420">
    <property type="entry name" value="RNGMNOXGNASE"/>
</dbReference>